<evidence type="ECO:0000313" key="1">
    <source>
        <dbReference type="EMBL" id="CAG9133979.1"/>
    </source>
</evidence>
<comment type="caution">
    <text evidence="1">The sequence shown here is derived from an EMBL/GenBank/DDBJ whole genome shotgun (WGS) entry which is preliminary data.</text>
</comment>
<sequence length="131" mass="14457">MAAICACPQNDCTEDSEHVISSLCISELQFESALRAAASSNDKMRELNHDLDAVLARLHAARPRNITVDEAYVQQWPAIPQSLCISEQKFDSDLRAVASSNDKMRELNHDLDAVLDRLHAALARNITVDGV</sequence>
<reference evidence="1" key="1">
    <citation type="submission" date="2020-11" db="EMBL/GenBank/DDBJ databases">
        <authorList>
            <person name="Whiteford S."/>
        </authorList>
    </citation>
    <scope>NUCLEOTIDE SEQUENCE</scope>
</reference>
<dbReference type="EMBL" id="CAJHNJ030000070">
    <property type="protein sequence ID" value="CAG9133979.1"/>
    <property type="molecule type" value="Genomic_DNA"/>
</dbReference>
<accession>A0A8S4G110</accession>
<organism evidence="1 2">
    <name type="scientific">Plutella xylostella</name>
    <name type="common">Diamondback moth</name>
    <name type="synonym">Plutella maculipennis</name>
    <dbReference type="NCBI Taxonomy" id="51655"/>
    <lineage>
        <taxon>Eukaryota</taxon>
        <taxon>Metazoa</taxon>
        <taxon>Ecdysozoa</taxon>
        <taxon>Arthropoda</taxon>
        <taxon>Hexapoda</taxon>
        <taxon>Insecta</taxon>
        <taxon>Pterygota</taxon>
        <taxon>Neoptera</taxon>
        <taxon>Endopterygota</taxon>
        <taxon>Lepidoptera</taxon>
        <taxon>Glossata</taxon>
        <taxon>Ditrysia</taxon>
        <taxon>Yponomeutoidea</taxon>
        <taxon>Plutellidae</taxon>
        <taxon>Plutella</taxon>
    </lineage>
</organism>
<name>A0A8S4G110_PLUXY</name>
<protein>
    <submittedName>
        <fullName evidence="1">(diamondback moth) hypothetical protein</fullName>
    </submittedName>
</protein>
<dbReference type="AlphaFoldDB" id="A0A8S4G110"/>
<dbReference type="Proteomes" id="UP000653454">
    <property type="component" value="Unassembled WGS sequence"/>
</dbReference>
<proteinExistence type="predicted"/>
<keyword evidence="2" id="KW-1185">Reference proteome</keyword>
<gene>
    <name evidence="1" type="ORF">PLXY2_LOCUS12202</name>
</gene>
<evidence type="ECO:0000313" key="2">
    <source>
        <dbReference type="Proteomes" id="UP000653454"/>
    </source>
</evidence>